<name>A0A9E8A160_9HYPH</name>
<feature type="transmembrane region" description="Helical" evidence="8">
    <location>
        <begin position="246"/>
        <end position="266"/>
    </location>
</feature>
<feature type="transmembrane region" description="Helical" evidence="8">
    <location>
        <begin position="98"/>
        <end position="118"/>
    </location>
</feature>
<feature type="transmembrane region" description="Helical" evidence="8">
    <location>
        <begin position="400"/>
        <end position="417"/>
    </location>
</feature>
<evidence type="ECO:0000256" key="5">
    <source>
        <dbReference type="ARBA" id="ARBA00022692"/>
    </source>
</evidence>
<comment type="subcellular location">
    <subcellularLocation>
        <location evidence="1">Cell inner membrane</location>
        <topology evidence="1">Multi-pass membrane protein</topology>
    </subcellularLocation>
    <subcellularLocation>
        <location evidence="8">Cell membrane</location>
        <topology evidence="8">Multi-pass membrane protein</topology>
    </subcellularLocation>
</comment>
<feature type="transmembrane region" description="Helical" evidence="8">
    <location>
        <begin position="502"/>
        <end position="521"/>
    </location>
</feature>
<evidence type="ECO:0000256" key="4">
    <source>
        <dbReference type="ARBA" id="ARBA00022519"/>
    </source>
</evidence>
<evidence type="ECO:0000259" key="9">
    <source>
        <dbReference type="PROSITE" id="PS50928"/>
    </source>
</evidence>
<dbReference type="PANTHER" id="PTHR43357:SF4">
    <property type="entry name" value="INNER MEMBRANE ABC TRANSPORTER PERMEASE PROTEIN YDCV"/>
    <property type="match status" value="1"/>
</dbReference>
<feature type="transmembrane region" description="Helical" evidence="8">
    <location>
        <begin position="528"/>
        <end position="552"/>
    </location>
</feature>
<feature type="transmembrane region" description="Helical" evidence="8">
    <location>
        <begin position="138"/>
        <end position="160"/>
    </location>
</feature>
<protein>
    <submittedName>
        <fullName evidence="10">Iron ABC transporter permease</fullName>
    </submittedName>
</protein>
<feature type="transmembrane region" description="Helical" evidence="8">
    <location>
        <begin position="351"/>
        <end position="379"/>
    </location>
</feature>
<feature type="transmembrane region" description="Helical" evidence="8">
    <location>
        <begin position="56"/>
        <end position="86"/>
    </location>
</feature>
<dbReference type="AlphaFoldDB" id="A0A9E8A160"/>
<gene>
    <name evidence="10" type="ORF">NWE54_27320</name>
</gene>
<dbReference type="InterPro" id="IPR000515">
    <property type="entry name" value="MetI-like"/>
</dbReference>
<organism evidence="10">
    <name type="scientific">Bosea sp. NBC_00436</name>
    <dbReference type="NCBI Taxonomy" id="2969620"/>
    <lineage>
        <taxon>Bacteria</taxon>
        <taxon>Pseudomonadati</taxon>
        <taxon>Pseudomonadota</taxon>
        <taxon>Alphaproteobacteria</taxon>
        <taxon>Hyphomicrobiales</taxon>
        <taxon>Boseaceae</taxon>
        <taxon>Bosea</taxon>
    </lineage>
</organism>
<keyword evidence="4" id="KW-0997">Cell inner membrane</keyword>
<dbReference type="GO" id="GO:0005886">
    <property type="term" value="C:plasma membrane"/>
    <property type="evidence" value="ECO:0007669"/>
    <property type="project" value="UniProtKB-SubCell"/>
</dbReference>
<evidence type="ECO:0000256" key="1">
    <source>
        <dbReference type="ARBA" id="ARBA00004429"/>
    </source>
</evidence>
<proteinExistence type="inferred from homology"/>
<feature type="domain" description="ABC transmembrane type-1" evidence="9">
    <location>
        <begin position="355"/>
        <end position="547"/>
    </location>
</feature>
<keyword evidence="5 8" id="KW-0812">Transmembrane</keyword>
<feature type="transmembrane region" description="Helical" evidence="8">
    <location>
        <begin position="199"/>
        <end position="221"/>
    </location>
</feature>
<feature type="transmembrane region" description="Helical" evidence="8">
    <location>
        <begin position="9"/>
        <end position="36"/>
    </location>
</feature>
<comment type="similarity">
    <text evidence="8">Belongs to the binding-protein-dependent transport system permease family.</text>
</comment>
<feature type="transmembrane region" description="Helical" evidence="8">
    <location>
        <begin position="479"/>
        <end position="496"/>
    </location>
</feature>
<evidence type="ECO:0000256" key="7">
    <source>
        <dbReference type="ARBA" id="ARBA00023136"/>
    </source>
</evidence>
<keyword evidence="2 8" id="KW-0813">Transport</keyword>
<keyword evidence="3" id="KW-1003">Cell membrane</keyword>
<keyword evidence="6 8" id="KW-1133">Transmembrane helix</keyword>
<evidence type="ECO:0000256" key="8">
    <source>
        <dbReference type="RuleBase" id="RU363032"/>
    </source>
</evidence>
<dbReference type="GO" id="GO:0055085">
    <property type="term" value="P:transmembrane transport"/>
    <property type="evidence" value="ECO:0007669"/>
    <property type="project" value="InterPro"/>
</dbReference>
<evidence type="ECO:0000256" key="3">
    <source>
        <dbReference type="ARBA" id="ARBA00022475"/>
    </source>
</evidence>
<feature type="transmembrane region" description="Helical" evidence="8">
    <location>
        <begin position="423"/>
        <end position="441"/>
    </location>
</feature>
<dbReference type="EMBL" id="CP102775">
    <property type="protein sequence ID" value="UZF90007.1"/>
    <property type="molecule type" value="Genomic_DNA"/>
</dbReference>
<geneLocation type="plasmid" evidence="10">
    <name>pNBC436</name>
</geneLocation>
<keyword evidence="7 8" id="KW-0472">Membrane</keyword>
<accession>A0A9E8A160</accession>
<feature type="domain" description="ABC transmembrane type-1" evidence="9">
    <location>
        <begin position="60"/>
        <end position="267"/>
    </location>
</feature>
<evidence type="ECO:0000256" key="2">
    <source>
        <dbReference type="ARBA" id="ARBA00022448"/>
    </source>
</evidence>
<dbReference type="Gene3D" id="1.10.3720.10">
    <property type="entry name" value="MetI-like"/>
    <property type="match status" value="2"/>
</dbReference>
<dbReference type="CDD" id="cd06261">
    <property type="entry name" value="TM_PBP2"/>
    <property type="match status" value="2"/>
</dbReference>
<dbReference type="Pfam" id="PF00528">
    <property type="entry name" value="BPD_transp_1"/>
    <property type="match status" value="2"/>
</dbReference>
<dbReference type="SUPFAM" id="SSF161098">
    <property type="entry name" value="MetI-like"/>
    <property type="match status" value="2"/>
</dbReference>
<dbReference type="PROSITE" id="PS50928">
    <property type="entry name" value="ABC_TM1"/>
    <property type="match status" value="2"/>
</dbReference>
<dbReference type="PANTHER" id="PTHR43357">
    <property type="entry name" value="INNER MEMBRANE ABC TRANSPORTER PERMEASE PROTEIN YDCV"/>
    <property type="match status" value="1"/>
</dbReference>
<evidence type="ECO:0000256" key="6">
    <source>
        <dbReference type="ARBA" id="ARBA00022989"/>
    </source>
</evidence>
<feature type="transmembrane region" description="Helical" evidence="8">
    <location>
        <begin position="297"/>
        <end position="320"/>
    </location>
</feature>
<dbReference type="InterPro" id="IPR035906">
    <property type="entry name" value="MetI-like_sf"/>
</dbReference>
<sequence length="556" mass="60095">MSFTVFRIAVLAITASAVLAPIGLIVYQSFLTGPFFQPNVQFSLDAFQFVFEDEDFWGALGTSLIVASGMTSIAVPLGVVLAFLLARTDIPGKRFLEPLVLVPIFMSAVVLAFGYVVALGPVGIFSTFVKGLIGFVPWSIYSVTSITIIAGLTHVPHVYLYTSAALRNLGGDLEEAARTTGASPWRVAISVSMPMVMPAVLYAAVLIFFLGFELFGLPLVLGDPKGILVLATYLYKLTNKLGVPSYQLMAVVVVVIILIALPLVYMQRRLLSSANKYVSVRGKAAKRAPLKLGPLRWPAFALVLVWFAVSVGIPVFGIALRSFVTTWGEGVRLSEVLTLSHYLDLSDYPNAIHAVINTILIGTVGGAVAVACYTAIAIAMHRWRSGWVRLTDYLVMIPRAMPGLVAGLAMLWLFLFLKPLQPFRATLISVWLAYSVVWLAYGTRMISGTLLQISPELEEAGRTVGATQGRLTRDITLPLIRSGMTAAWLLIFLIFVREYSTGIYLLGPGTEIIGSLMVSLWGTGAVDLVSALAVINILIISAGLALAIRLGVRLHD</sequence>
<keyword evidence="10" id="KW-0614">Plasmid</keyword>
<reference evidence="10" key="1">
    <citation type="submission" date="2022-08" db="EMBL/GenBank/DDBJ databases">
        <title>Complete Genome Sequences of 2 Bosea sp. soil isolates.</title>
        <authorList>
            <person name="Alvarez Arevalo M."/>
            <person name="Sterndorff E.B."/>
            <person name="Faurdal D."/>
            <person name="Joergensen T.S."/>
            <person name="Weber T."/>
        </authorList>
    </citation>
    <scope>NUCLEOTIDE SEQUENCE</scope>
    <source>
        <strain evidence="10">NBC_00436</strain>
        <plasmid evidence="10">pNBC436</plasmid>
    </source>
</reference>
<evidence type="ECO:0000313" key="10">
    <source>
        <dbReference type="EMBL" id="UZF90007.1"/>
    </source>
</evidence>